<evidence type="ECO:0000313" key="3">
    <source>
        <dbReference type="Proteomes" id="UP000310673"/>
    </source>
</evidence>
<evidence type="ECO:0000313" key="2">
    <source>
        <dbReference type="EMBL" id="QCX25601.1"/>
    </source>
</evidence>
<dbReference type="AlphaFoldDB" id="A0A5B7T602"/>
<dbReference type="STRING" id="1423818.FC88_GL002285"/>
<dbReference type="Proteomes" id="UP000310673">
    <property type="component" value="Chromosome"/>
</dbReference>
<protein>
    <recommendedName>
        <fullName evidence="1">Mga helix-turn-helix domain-containing protein</fullName>
    </recommendedName>
</protein>
<dbReference type="InterPro" id="IPR007737">
    <property type="entry name" value="Mga_HTH"/>
</dbReference>
<evidence type="ECO:0000259" key="1">
    <source>
        <dbReference type="Pfam" id="PF05043"/>
    </source>
</evidence>
<organism evidence="2 3">
    <name type="scientific">Companilactobacillus futsaii</name>
    <dbReference type="NCBI Taxonomy" id="938155"/>
    <lineage>
        <taxon>Bacteria</taxon>
        <taxon>Bacillati</taxon>
        <taxon>Bacillota</taxon>
        <taxon>Bacilli</taxon>
        <taxon>Lactobacillales</taxon>
        <taxon>Lactobacillaceae</taxon>
        <taxon>Companilactobacillus</taxon>
    </lineage>
</organism>
<dbReference type="KEGG" id="lft:FG051_11085"/>
<gene>
    <name evidence="2" type="ORF">FG051_11085</name>
</gene>
<accession>A0A5B7T602</accession>
<name>A0A5B7T602_9LACO</name>
<proteinExistence type="predicted"/>
<reference evidence="2 3" key="1">
    <citation type="submission" date="2019-05" db="EMBL/GenBank/DDBJ databases">
        <title>Genome Sequence of Lactobacillus futsaii Y97, a Potential Probiotic Strain Isolated from the Futsai of Taiwan.</title>
        <authorList>
            <person name="Du X."/>
        </authorList>
    </citation>
    <scope>NUCLEOTIDE SEQUENCE [LARGE SCALE GENOMIC DNA]</scope>
    <source>
        <strain evidence="2 3">Y97</strain>
    </source>
</reference>
<dbReference type="RefSeq" id="WP_057813340.1">
    <property type="nucleotide sequence ID" value="NZ_CP040736.1"/>
</dbReference>
<feature type="domain" description="Mga helix-turn-helix" evidence="1">
    <location>
        <begin position="18"/>
        <end position="65"/>
    </location>
</feature>
<dbReference type="Pfam" id="PF05043">
    <property type="entry name" value="Mga"/>
    <property type="match status" value="1"/>
</dbReference>
<dbReference type="EMBL" id="CP040736">
    <property type="protein sequence ID" value="QCX25601.1"/>
    <property type="molecule type" value="Genomic_DNA"/>
</dbReference>
<sequence length="89" mass="10175">MTNKDLNSKERAIMIAFRMLFGEKINVKDTAEAYGVSKRTILRDISAIRHVLADKDLANERFKLEYNENHNNYNISDSGVLTVEEASLI</sequence>